<dbReference type="GO" id="GO:0044027">
    <property type="term" value="P:negative regulation of gene expression via chromosomal CpG island methylation"/>
    <property type="evidence" value="ECO:0007669"/>
    <property type="project" value="TreeGrafter"/>
</dbReference>
<organism evidence="8 9">
    <name type="scientific">Testicularia cyperi</name>
    <dbReference type="NCBI Taxonomy" id="1882483"/>
    <lineage>
        <taxon>Eukaryota</taxon>
        <taxon>Fungi</taxon>
        <taxon>Dikarya</taxon>
        <taxon>Basidiomycota</taxon>
        <taxon>Ustilaginomycotina</taxon>
        <taxon>Ustilaginomycetes</taxon>
        <taxon>Ustilaginales</taxon>
        <taxon>Anthracoideaceae</taxon>
        <taxon>Testicularia</taxon>
    </lineage>
</organism>
<dbReference type="InterPro" id="IPR031303">
    <property type="entry name" value="C5_meth_CS"/>
</dbReference>
<dbReference type="Proteomes" id="UP000246740">
    <property type="component" value="Unassembled WGS sequence"/>
</dbReference>
<dbReference type="InParanoid" id="A0A317XJA1"/>
<dbReference type="OrthoDB" id="5376140at2759"/>
<evidence type="ECO:0000256" key="6">
    <source>
        <dbReference type="RuleBase" id="RU000417"/>
    </source>
</evidence>
<dbReference type="GO" id="GO:0003886">
    <property type="term" value="F:DNA (cytosine-5-)-methyltransferase activity"/>
    <property type="evidence" value="ECO:0007669"/>
    <property type="project" value="UniProtKB-EC"/>
</dbReference>
<proteinExistence type="inferred from homology"/>
<feature type="compositionally biased region" description="Low complexity" evidence="7">
    <location>
        <begin position="872"/>
        <end position="892"/>
    </location>
</feature>
<dbReference type="PANTHER" id="PTHR10629:SF52">
    <property type="entry name" value="DNA (CYTOSINE-5)-METHYLTRANSFERASE 1"/>
    <property type="match status" value="1"/>
</dbReference>
<dbReference type="PROSITE" id="PS00095">
    <property type="entry name" value="C5_MTASE_2"/>
    <property type="match status" value="1"/>
</dbReference>
<protein>
    <recommendedName>
        <fullName evidence="6">Cytosine-specific methyltransferase</fullName>
        <ecNumber evidence="6">2.1.1.37</ecNumber>
    </recommendedName>
</protein>
<evidence type="ECO:0000313" key="8">
    <source>
        <dbReference type="EMBL" id="PWY97859.1"/>
    </source>
</evidence>
<evidence type="ECO:0000256" key="1">
    <source>
        <dbReference type="ARBA" id="ARBA00022603"/>
    </source>
</evidence>
<dbReference type="GO" id="GO:0032259">
    <property type="term" value="P:methylation"/>
    <property type="evidence" value="ECO:0007669"/>
    <property type="project" value="UniProtKB-KW"/>
</dbReference>
<comment type="catalytic activity">
    <reaction evidence="6">
        <text>a 2'-deoxycytidine in DNA + S-adenosyl-L-methionine = a 5-methyl-2'-deoxycytidine in DNA + S-adenosyl-L-homocysteine + H(+)</text>
        <dbReference type="Rhea" id="RHEA:13681"/>
        <dbReference type="Rhea" id="RHEA-COMP:11369"/>
        <dbReference type="Rhea" id="RHEA-COMP:11370"/>
        <dbReference type="ChEBI" id="CHEBI:15378"/>
        <dbReference type="ChEBI" id="CHEBI:57856"/>
        <dbReference type="ChEBI" id="CHEBI:59789"/>
        <dbReference type="ChEBI" id="CHEBI:85452"/>
        <dbReference type="ChEBI" id="CHEBI:85454"/>
        <dbReference type="EC" id="2.1.1.37"/>
    </reaction>
</comment>
<keyword evidence="9" id="KW-1185">Reference proteome</keyword>
<dbReference type="PROSITE" id="PS00094">
    <property type="entry name" value="C5_MTASE_1"/>
    <property type="match status" value="1"/>
</dbReference>
<dbReference type="InterPro" id="IPR029063">
    <property type="entry name" value="SAM-dependent_MTases_sf"/>
</dbReference>
<feature type="region of interest" description="Disordered" evidence="7">
    <location>
        <begin position="860"/>
        <end position="896"/>
    </location>
</feature>
<feature type="active site" evidence="4">
    <location>
        <position position="489"/>
    </location>
</feature>
<dbReference type="EMBL" id="KZ819201">
    <property type="protein sequence ID" value="PWY97859.1"/>
    <property type="molecule type" value="Genomic_DNA"/>
</dbReference>
<evidence type="ECO:0000256" key="3">
    <source>
        <dbReference type="ARBA" id="ARBA00022691"/>
    </source>
</evidence>
<keyword evidence="3 4" id="KW-0949">S-adenosyl-L-methionine</keyword>
<dbReference type="PRINTS" id="PR00105">
    <property type="entry name" value="C5METTRFRASE"/>
</dbReference>
<dbReference type="InterPro" id="IPR050390">
    <property type="entry name" value="C5-Methyltransferase"/>
</dbReference>
<keyword evidence="1 4" id="KW-0489">Methyltransferase</keyword>
<evidence type="ECO:0000313" key="9">
    <source>
        <dbReference type="Proteomes" id="UP000246740"/>
    </source>
</evidence>
<keyword evidence="2 4" id="KW-0808">Transferase</keyword>
<dbReference type="Gene3D" id="3.40.50.150">
    <property type="entry name" value="Vaccinia Virus protein VP39"/>
    <property type="match status" value="1"/>
</dbReference>
<dbReference type="Pfam" id="PF00145">
    <property type="entry name" value="DNA_methylase"/>
    <property type="match status" value="1"/>
</dbReference>
<feature type="region of interest" description="Disordered" evidence="7">
    <location>
        <begin position="232"/>
        <end position="260"/>
    </location>
</feature>
<dbReference type="Gene3D" id="3.90.120.10">
    <property type="entry name" value="DNA Methylase, subunit A, domain 2"/>
    <property type="match status" value="2"/>
</dbReference>
<dbReference type="GO" id="GO:0003677">
    <property type="term" value="F:DNA binding"/>
    <property type="evidence" value="ECO:0007669"/>
    <property type="project" value="TreeGrafter"/>
</dbReference>
<feature type="region of interest" description="Disordered" evidence="7">
    <location>
        <begin position="37"/>
        <end position="67"/>
    </location>
</feature>
<dbReference type="EC" id="2.1.1.37" evidence="6"/>
<sequence>MPRSGPKANPTAKSRPVVTTQTVADVLAKQFGIRHGYTVARTPGPDPGPGRRVHEHEQGGSSLPELGATEAGRLVSNYVSDLRNGGGGASAPSPSLIETSLVSVVDVAVGDVVVVSDQRADWSRSWARQYLLVRAVYAARSESILDDDELELHGYLVVPAAATILHDTLSSPSSSSRELFVTFTRAVQSVAGEVRRVRPQSIRIRLAWDAARLAYVGIQEWAWHQEQLSLQQDRHQHAPSPSPLQASNQDHRHKQLTRSIEGMPPLVVHEGDFVYLRARSSAATISTLLDIVQIDRIGQQRVSVRRLRRQALDHHKDARLFKHETLLEPDETLQMYSRTAFVPVGKCFVSIWTDACSSFATASDQFHVLPEHAHVLSPICKPCNDENRHYRRRRNETLEGEPLKTLELFSGAGGLSIGLALCGACETKCVVDLDAACIKTFRSHHPHAKIHTMDVGAALQHAVSGRTGPEGRSFPRPGQIDVVAGGPPCQGFSFINRHAPREAANRDSRNLLVASMLGWVEYLGPSYVVLENVLGFAACKLGGRSQGMVKLVMHALIELGYAVTVGFVQSGAYGCPQSRNRFILLAARVGLHLPRLPLPTHAFAGRPARSFSWTDGYGAVHFARPFGQRTTEGLAPLPAVTIWDAISDLPKWDWKDPHVIYPGTDDVDLQREAIGIPQVTVKRSIPAGERTQRYTHPPQTSFQERMRVVDGRAQKNVHQHQTSGYDARVVERVVNVALRPGATFESWYDPDVNKTALLPGDGLSLKDSFKYERLVPDSYFKILVTTLNHEGSAIHPDQRRLVTVRECARAQGIPDFVRFTTEVNLKAAYRQIGNAVPVPLAQALGTSLLHARISDIEARGWPAQSARREGLPPTTRPTRTRTQTQTQTQTQTHAHEIEYIVIEDSDSNSDAA</sequence>
<evidence type="ECO:0000256" key="7">
    <source>
        <dbReference type="SAM" id="MobiDB-lite"/>
    </source>
</evidence>
<comment type="similarity">
    <text evidence="4 5">Belongs to the class I-like SAM-binding methyltransferase superfamily. C5-methyltransferase family.</text>
</comment>
<dbReference type="SUPFAM" id="SSF53335">
    <property type="entry name" value="S-adenosyl-L-methionine-dependent methyltransferases"/>
    <property type="match status" value="1"/>
</dbReference>
<dbReference type="AlphaFoldDB" id="A0A317XJA1"/>
<evidence type="ECO:0000256" key="4">
    <source>
        <dbReference type="PROSITE-ProRule" id="PRU01016"/>
    </source>
</evidence>
<dbReference type="InterPro" id="IPR001525">
    <property type="entry name" value="C5_MeTfrase"/>
</dbReference>
<gene>
    <name evidence="8" type="ORF">BCV70DRAFT_239100</name>
</gene>
<accession>A0A317XJA1</accession>
<name>A0A317XJA1_9BASI</name>
<dbReference type="GO" id="GO:0005634">
    <property type="term" value="C:nucleus"/>
    <property type="evidence" value="ECO:0007669"/>
    <property type="project" value="TreeGrafter"/>
</dbReference>
<evidence type="ECO:0000256" key="5">
    <source>
        <dbReference type="RuleBase" id="RU000416"/>
    </source>
</evidence>
<dbReference type="PROSITE" id="PS51679">
    <property type="entry name" value="SAM_MT_C5"/>
    <property type="match status" value="1"/>
</dbReference>
<dbReference type="NCBIfam" id="TIGR00675">
    <property type="entry name" value="dcm"/>
    <property type="match status" value="1"/>
</dbReference>
<dbReference type="InterPro" id="IPR018117">
    <property type="entry name" value="C5_DNA_meth_AS"/>
</dbReference>
<evidence type="ECO:0000256" key="2">
    <source>
        <dbReference type="ARBA" id="ARBA00022679"/>
    </source>
</evidence>
<dbReference type="PANTHER" id="PTHR10629">
    <property type="entry name" value="CYTOSINE-SPECIFIC METHYLTRANSFERASE"/>
    <property type="match status" value="1"/>
</dbReference>
<dbReference type="STRING" id="1882483.A0A317XJA1"/>
<reference evidence="8 9" key="1">
    <citation type="journal article" date="2018" name="Mol. Biol. Evol.">
        <title>Broad Genomic Sampling Reveals a Smut Pathogenic Ancestry of the Fungal Clade Ustilaginomycotina.</title>
        <authorList>
            <person name="Kijpornyongpan T."/>
            <person name="Mondo S.J."/>
            <person name="Barry K."/>
            <person name="Sandor L."/>
            <person name="Lee J."/>
            <person name="Lipzen A."/>
            <person name="Pangilinan J."/>
            <person name="LaButti K."/>
            <person name="Hainaut M."/>
            <person name="Henrissat B."/>
            <person name="Grigoriev I.V."/>
            <person name="Spatafora J.W."/>
            <person name="Aime M.C."/>
        </authorList>
    </citation>
    <scope>NUCLEOTIDE SEQUENCE [LARGE SCALE GENOMIC DNA]</scope>
    <source>
        <strain evidence="8 9">MCA 3645</strain>
    </source>
</reference>